<keyword evidence="1" id="KW-0472">Membrane</keyword>
<dbReference type="EMBL" id="WNDV01000003">
    <property type="protein sequence ID" value="KAF1039623.1"/>
    <property type="molecule type" value="Genomic_DNA"/>
</dbReference>
<proteinExistence type="predicted"/>
<keyword evidence="1" id="KW-0812">Transmembrane</keyword>
<dbReference type="RefSeq" id="WP_278644416.1">
    <property type="nucleotide sequence ID" value="NZ_WNDV01000003.1"/>
</dbReference>
<reference evidence="3" key="1">
    <citation type="journal article" date="2020" name="MBio">
        <title>Horizontal gene transfer to a defensive symbiont with a reduced genome amongst a multipartite beetle microbiome.</title>
        <authorList>
            <person name="Waterworth S.C."/>
            <person name="Florez L.V."/>
            <person name="Rees E.R."/>
            <person name="Hertweck C."/>
            <person name="Kaltenpoth M."/>
            <person name="Kwan J.C."/>
        </authorList>
    </citation>
    <scope>NUCLEOTIDE SEQUENCE [LARGE SCALE GENOMIC DNA]</scope>
</reference>
<protein>
    <recommendedName>
        <fullName evidence="4">Transmembrane protein</fullName>
    </recommendedName>
</protein>
<feature type="transmembrane region" description="Helical" evidence="1">
    <location>
        <begin position="110"/>
        <end position="128"/>
    </location>
</feature>
<evidence type="ECO:0008006" key="4">
    <source>
        <dbReference type="Google" id="ProtNLM"/>
    </source>
</evidence>
<dbReference type="AlphaFoldDB" id="A0A833PWH8"/>
<sequence length="142" mass="15444">MSTDHKDSESPSVRVDDVAIGHDTGPTADKTDLPAILLWLSGIPLWGLLALAIIAICAWPFSREIAALVVLGILIFMQQIGVVVYAFATVMLLAYAVLRKSLCPAGLTRVFWLQVLLAVLAVGAVADVQVDYHQHHYRVDPQ</sequence>
<feature type="transmembrane region" description="Helical" evidence="1">
    <location>
        <begin position="65"/>
        <end position="98"/>
    </location>
</feature>
<keyword evidence="1" id="KW-1133">Transmembrane helix</keyword>
<feature type="transmembrane region" description="Helical" evidence="1">
    <location>
        <begin position="36"/>
        <end position="58"/>
    </location>
</feature>
<organism evidence="2 3">
    <name type="scientific">Burkholderia lata (strain ATCC 17760 / DSM 23089 / LMG 22485 / NCIMB 9086 / R18194 / 383)</name>
    <dbReference type="NCBI Taxonomy" id="482957"/>
    <lineage>
        <taxon>Bacteria</taxon>
        <taxon>Pseudomonadati</taxon>
        <taxon>Pseudomonadota</taxon>
        <taxon>Betaproteobacteria</taxon>
        <taxon>Burkholderiales</taxon>
        <taxon>Burkholderiaceae</taxon>
        <taxon>Burkholderia</taxon>
        <taxon>Burkholderia cepacia complex</taxon>
    </lineage>
</organism>
<evidence type="ECO:0000313" key="2">
    <source>
        <dbReference type="EMBL" id="KAF1039623.1"/>
    </source>
</evidence>
<evidence type="ECO:0000313" key="3">
    <source>
        <dbReference type="Proteomes" id="UP000467522"/>
    </source>
</evidence>
<gene>
    <name evidence="2" type="ORF">GAK33_01464</name>
</gene>
<name>A0A833PWH8_BURL3</name>
<comment type="caution">
    <text evidence="2">The sequence shown here is derived from an EMBL/GenBank/DDBJ whole genome shotgun (WGS) entry which is preliminary data.</text>
</comment>
<dbReference type="Proteomes" id="UP000467522">
    <property type="component" value="Unassembled WGS sequence"/>
</dbReference>
<evidence type="ECO:0000256" key="1">
    <source>
        <dbReference type="SAM" id="Phobius"/>
    </source>
</evidence>
<accession>A0A833PWH8</accession>